<proteinExistence type="predicted"/>
<name>A0A0E9V2W8_ANGAN</name>
<organism evidence="1">
    <name type="scientific">Anguilla anguilla</name>
    <name type="common">European freshwater eel</name>
    <name type="synonym">Muraena anguilla</name>
    <dbReference type="NCBI Taxonomy" id="7936"/>
    <lineage>
        <taxon>Eukaryota</taxon>
        <taxon>Metazoa</taxon>
        <taxon>Chordata</taxon>
        <taxon>Craniata</taxon>
        <taxon>Vertebrata</taxon>
        <taxon>Euteleostomi</taxon>
        <taxon>Actinopterygii</taxon>
        <taxon>Neopterygii</taxon>
        <taxon>Teleostei</taxon>
        <taxon>Anguilliformes</taxon>
        <taxon>Anguillidae</taxon>
        <taxon>Anguilla</taxon>
    </lineage>
</organism>
<reference evidence="1" key="1">
    <citation type="submission" date="2014-11" db="EMBL/GenBank/DDBJ databases">
        <authorList>
            <person name="Amaro Gonzalez C."/>
        </authorList>
    </citation>
    <scope>NUCLEOTIDE SEQUENCE</scope>
</reference>
<sequence>MRIRKDQPGCRTQHLLYDRAACTHHVLLLSDRSDGASPAAFAPKSLVFMCS</sequence>
<protein>
    <submittedName>
        <fullName evidence="1">Uncharacterized protein</fullName>
    </submittedName>
</protein>
<evidence type="ECO:0000313" key="1">
    <source>
        <dbReference type="EMBL" id="JAH71618.1"/>
    </source>
</evidence>
<dbReference type="EMBL" id="GBXM01036959">
    <property type="protein sequence ID" value="JAH71618.1"/>
    <property type="molecule type" value="Transcribed_RNA"/>
</dbReference>
<reference evidence="1" key="2">
    <citation type="journal article" date="2015" name="Fish Shellfish Immunol.">
        <title>Early steps in the European eel (Anguilla anguilla)-Vibrio vulnificus interaction in the gills: Role of the RtxA13 toxin.</title>
        <authorList>
            <person name="Callol A."/>
            <person name="Pajuelo D."/>
            <person name="Ebbesson L."/>
            <person name="Teles M."/>
            <person name="MacKenzie S."/>
            <person name="Amaro C."/>
        </authorList>
    </citation>
    <scope>NUCLEOTIDE SEQUENCE</scope>
</reference>
<accession>A0A0E9V2W8</accession>
<dbReference type="AlphaFoldDB" id="A0A0E9V2W8"/>